<dbReference type="AlphaFoldDB" id="A0A3P8WA12"/>
<dbReference type="CDD" id="cd00130">
    <property type="entry name" value="PAS"/>
    <property type="match status" value="2"/>
</dbReference>
<dbReference type="GO" id="GO:0005634">
    <property type="term" value="C:nucleus"/>
    <property type="evidence" value="ECO:0007669"/>
    <property type="project" value="UniProtKB-SubCell"/>
</dbReference>
<evidence type="ECO:0000256" key="5">
    <source>
        <dbReference type="ARBA" id="ARBA00023242"/>
    </source>
</evidence>
<reference evidence="8 9" key="1">
    <citation type="journal article" date="2014" name="Nat. Genet.">
        <title>Whole-genome sequence of a flatfish provides insights into ZW sex chromosome evolution and adaptation to a benthic lifestyle.</title>
        <authorList>
            <person name="Chen S."/>
            <person name="Zhang G."/>
            <person name="Shao C."/>
            <person name="Huang Q."/>
            <person name="Liu G."/>
            <person name="Zhang P."/>
            <person name="Song W."/>
            <person name="An N."/>
            <person name="Chalopin D."/>
            <person name="Volff J.N."/>
            <person name="Hong Y."/>
            <person name="Li Q."/>
            <person name="Sha Z."/>
            <person name="Zhou H."/>
            <person name="Xie M."/>
            <person name="Yu Q."/>
            <person name="Liu Y."/>
            <person name="Xiang H."/>
            <person name="Wang N."/>
            <person name="Wu K."/>
            <person name="Yang C."/>
            <person name="Zhou Q."/>
            <person name="Liao X."/>
            <person name="Yang L."/>
            <person name="Hu Q."/>
            <person name="Zhang J."/>
            <person name="Meng L."/>
            <person name="Jin L."/>
            <person name="Tian Y."/>
            <person name="Lian J."/>
            <person name="Yang J."/>
            <person name="Miao G."/>
            <person name="Liu S."/>
            <person name="Liang Z."/>
            <person name="Yan F."/>
            <person name="Li Y."/>
            <person name="Sun B."/>
            <person name="Zhang H."/>
            <person name="Zhang J."/>
            <person name="Zhu Y."/>
            <person name="Du M."/>
            <person name="Zhao Y."/>
            <person name="Schartl M."/>
            <person name="Tang Q."/>
            <person name="Wang J."/>
        </authorList>
    </citation>
    <scope>NUCLEOTIDE SEQUENCE</scope>
</reference>
<keyword evidence="5" id="KW-0539">Nucleus</keyword>
<dbReference type="PANTHER" id="PTHR23043">
    <property type="entry name" value="HYPOXIA-INDUCIBLE FACTOR 1 ALPHA"/>
    <property type="match status" value="1"/>
</dbReference>
<feature type="domain" description="PAS" evidence="7">
    <location>
        <begin position="73"/>
        <end position="134"/>
    </location>
</feature>
<evidence type="ECO:0000256" key="4">
    <source>
        <dbReference type="ARBA" id="ARBA00023163"/>
    </source>
</evidence>
<evidence type="ECO:0000256" key="1">
    <source>
        <dbReference type="ARBA" id="ARBA00004123"/>
    </source>
</evidence>
<keyword evidence="9" id="KW-1185">Reference proteome</keyword>
<name>A0A3P8WA12_CYNSE</name>
<dbReference type="InterPro" id="IPR013655">
    <property type="entry name" value="PAS_fold_3"/>
</dbReference>
<reference evidence="8" key="3">
    <citation type="submission" date="2025-09" db="UniProtKB">
        <authorList>
            <consortium name="Ensembl"/>
        </authorList>
    </citation>
    <scope>IDENTIFICATION</scope>
</reference>
<dbReference type="OMA" id="CHQSPSD"/>
<evidence type="ECO:0000259" key="7">
    <source>
        <dbReference type="PROSITE" id="PS50112"/>
    </source>
</evidence>
<keyword evidence="2" id="KW-0805">Transcription regulation</keyword>
<dbReference type="Pfam" id="PF08447">
    <property type="entry name" value="PAS_3"/>
    <property type="match status" value="1"/>
</dbReference>
<dbReference type="SUPFAM" id="SSF55785">
    <property type="entry name" value="PYP-like sensor domain (PAS domain)"/>
    <property type="match status" value="2"/>
</dbReference>
<evidence type="ECO:0000256" key="2">
    <source>
        <dbReference type="ARBA" id="ARBA00023015"/>
    </source>
</evidence>
<dbReference type="InterPro" id="IPR000014">
    <property type="entry name" value="PAS"/>
</dbReference>
<dbReference type="Pfam" id="PF23183">
    <property type="entry name" value="bHLH_NPAS4"/>
    <property type="match status" value="1"/>
</dbReference>
<reference evidence="8" key="2">
    <citation type="submission" date="2025-08" db="UniProtKB">
        <authorList>
            <consortium name="Ensembl"/>
        </authorList>
    </citation>
    <scope>IDENTIFICATION</scope>
</reference>
<dbReference type="RefSeq" id="XP_008320588.1">
    <property type="nucleotide sequence ID" value="XM_008322366.3"/>
</dbReference>
<keyword evidence="4" id="KW-0804">Transcription</keyword>
<feature type="compositionally biased region" description="Polar residues" evidence="6">
    <location>
        <begin position="337"/>
        <end position="352"/>
    </location>
</feature>
<sequence length="706" mass="78140">MASHRSTKGASKARRDHINHEIRNMRALLPVRSEEQEGLSYLHSMAAICTYIRKSVLLQGTAAAETTQCPLPYEAFLQALHGFILVTTSHGRLVYVSENVTDYLGLSMIDVLQGDTVYDMIERQDVDMVRSNLDINNNSPSERSFVCCMQTSKAFKQQQGSCCSVLVRGTFHSFPQPCPSTSAASSVPGLLFVALCTPTVDRLRSSEQHLCHSFSSAHQLDMTFAHLSESVVNYLGYSAAEITGQSWYSLIHPEDVSSGAESHRSLLNTDKGSEVEMLLRLLCKDQSWTWLYIRANKELQGISCINYLISETEARFLQNKIGSDACRPPSLAHSCNFPAQQTPHTQTYNNNKCFKRQRTSESQSQEPRTRARRDSEQDVHYVSCVYSQSEGSPVCGGESLALFTPPYSPTSSSGSPLQEEELSQDPLMDVHGYRDQLPSSPEASPSYYSYPESGLTCHQTNPFSHSEAPGHSFVQESFIALSTHPSITLSPPTYDFQSYTPDARLVPDSQSASDVCEGPLDCALHQDEFSLLVQPEGGSVTQVHQVPHHVLPVHSSLLTPNQSPTSTETQPYSEREQEEISILAQQISSLARSFDMYQSQSSGHTVPSDSDWDPHPAPKCDLVLDDNVFESIMKDLEMGVSKSSSSSISISSGPRYNVAQENLCFSVNTSQQSGLDTQQFEAVESFSLQVGLYDQNSGLHQLNHYM</sequence>
<dbReference type="InParanoid" id="A0A3P8WA12"/>
<dbReference type="InterPro" id="IPR035965">
    <property type="entry name" value="PAS-like_dom_sf"/>
</dbReference>
<dbReference type="SMART" id="SM00091">
    <property type="entry name" value="PAS"/>
    <property type="match status" value="2"/>
</dbReference>
<dbReference type="GeneID" id="103387632"/>
<dbReference type="OrthoDB" id="9978016at2759"/>
<evidence type="ECO:0000313" key="8">
    <source>
        <dbReference type="Ensembl" id="ENSCSEP00000023327.1"/>
    </source>
</evidence>
<comment type="subcellular location">
    <subcellularLocation>
        <location evidence="1">Nucleus</location>
    </subcellularLocation>
</comment>
<evidence type="ECO:0000313" key="9">
    <source>
        <dbReference type="Proteomes" id="UP000265120"/>
    </source>
</evidence>
<evidence type="ECO:0000256" key="3">
    <source>
        <dbReference type="ARBA" id="ARBA00023125"/>
    </source>
</evidence>
<dbReference type="GO" id="GO:0000977">
    <property type="term" value="F:RNA polymerase II transcription regulatory region sequence-specific DNA binding"/>
    <property type="evidence" value="ECO:0007669"/>
    <property type="project" value="TreeGrafter"/>
</dbReference>
<evidence type="ECO:0000256" key="6">
    <source>
        <dbReference type="SAM" id="MobiDB-lite"/>
    </source>
</evidence>
<accession>A0A3P8WA12</accession>
<feature type="region of interest" description="Disordered" evidence="6">
    <location>
        <begin position="337"/>
        <end position="375"/>
    </location>
</feature>
<dbReference type="Proteomes" id="UP000265120">
    <property type="component" value="Chromosome 12"/>
</dbReference>
<protein>
    <submittedName>
        <fullName evidence="8">Neuronal PAS domain-containing protein 4-like</fullName>
    </submittedName>
</protein>
<dbReference type="PROSITE" id="PS50112">
    <property type="entry name" value="PAS"/>
    <property type="match status" value="2"/>
</dbReference>
<dbReference type="Gene3D" id="3.30.450.20">
    <property type="entry name" value="PAS domain"/>
    <property type="match status" value="2"/>
</dbReference>
<dbReference type="InterPro" id="IPR056192">
    <property type="entry name" value="bHLH_NPAS4"/>
</dbReference>
<dbReference type="GO" id="GO:0000981">
    <property type="term" value="F:DNA-binding transcription factor activity, RNA polymerase II-specific"/>
    <property type="evidence" value="ECO:0007669"/>
    <property type="project" value="TreeGrafter"/>
</dbReference>
<dbReference type="PANTHER" id="PTHR23043:SF37">
    <property type="entry name" value="NPAS4 PROTEIN"/>
    <property type="match status" value="1"/>
</dbReference>
<dbReference type="CTD" id="108449885"/>
<dbReference type="Ensembl" id="ENSCSET00000023633.1">
    <property type="protein sequence ID" value="ENSCSEP00000023327.1"/>
    <property type="gene ID" value="ENSCSEG00000014868.1"/>
</dbReference>
<organism evidence="8 9">
    <name type="scientific">Cynoglossus semilaevis</name>
    <name type="common">Tongue sole</name>
    <dbReference type="NCBI Taxonomy" id="244447"/>
    <lineage>
        <taxon>Eukaryota</taxon>
        <taxon>Metazoa</taxon>
        <taxon>Chordata</taxon>
        <taxon>Craniata</taxon>
        <taxon>Vertebrata</taxon>
        <taxon>Euteleostomi</taxon>
        <taxon>Actinopterygii</taxon>
        <taxon>Neopterygii</taxon>
        <taxon>Teleostei</taxon>
        <taxon>Neoteleostei</taxon>
        <taxon>Acanthomorphata</taxon>
        <taxon>Carangaria</taxon>
        <taxon>Pleuronectiformes</taxon>
        <taxon>Pleuronectoidei</taxon>
        <taxon>Cynoglossidae</taxon>
        <taxon>Cynoglossinae</taxon>
        <taxon>Cynoglossus</taxon>
    </lineage>
</organism>
<feature type="domain" description="PAS" evidence="7">
    <location>
        <begin position="224"/>
        <end position="270"/>
    </location>
</feature>
<dbReference type="KEGG" id="csem:103387632"/>
<dbReference type="GeneTree" id="ENSGT00530000064165"/>
<dbReference type="STRING" id="244447.ENSCSEP00000023327"/>
<keyword evidence="3" id="KW-0238">DNA-binding</keyword>
<proteinExistence type="predicted"/>